<proteinExistence type="predicted"/>
<organism evidence="1">
    <name type="scientific">Arundo donax</name>
    <name type="common">Giant reed</name>
    <name type="synonym">Donax arundinaceus</name>
    <dbReference type="NCBI Taxonomy" id="35708"/>
    <lineage>
        <taxon>Eukaryota</taxon>
        <taxon>Viridiplantae</taxon>
        <taxon>Streptophyta</taxon>
        <taxon>Embryophyta</taxon>
        <taxon>Tracheophyta</taxon>
        <taxon>Spermatophyta</taxon>
        <taxon>Magnoliopsida</taxon>
        <taxon>Liliopsida</taxon>
        <taxon>Poales</taxon>
        <taxon>Poaceae</taxon>
        <taxon>PACMAD clade</taxon>
        <taxon>Arundinoideae</taxon>
        <taxon>Arundineae</taxon>
        <taxon>Arundo</taxon>
    </lineage>
</organism>
<accession>A0A0A9D6S3</accession>
<sequence>MEEVLVQSISESGISQPLTVKLDDELSATLSADSEMAIIEASSVQELNSQFAQINGESLAFAVSDSTSHDEWIQDRSSEALPADNGHTSELPIEYGHSSDSTHEPMAVKIEAKLNELLTEDGELPVLEASSVEEMSSLFKQLEEEVQAQMPQTSKHKFGQDEGETTTEVLVLETKSLEDISSAFRQLDNGHDEMKMSGDGEVNLDSEEPNLGLHVIEAKTVKTDDTSDTGSKVTKLKDLPESAESIAVDGHPIKDM</sequence>
<name>A0A0A9D6S3_ARUDO</name>
<reference evidence="1" key="1">
    <citation type="submission" date="2014-09" db="EMBL/GenBank/DDBJ databases">
        <authorList>
            <person name="Magalhaes I.L.F."/>
            <person name="Oliveira U."/>
            <person name="Santos F.R."/>
            <person name="Vidigal T.H.D.A."/>
            <person name="Brescovit A.D."/>
            <person name="Santos A.J."/>
        </authorList>
    </citation>
    <scope>NUCLEOTIDE SEQUENCE</scope>
    <source>
        <tissue evidence="1">Shoot tissue taken approximately 20 cm above the soil surface</tissue>
    </source>
</reference>
<protein>
    <submittedName>
        <fullName evidence="1">Uncharacterized protein</fullName>
    </submittedName>
</protein>
<evidence type="ECO:0000313" key="1">
    <source>
        <dbReference type="EMBL" id="JAD83501.1"/>
    </source>
</evidence>
<dbReference type="EMBL" id="GBRH01214394">
    <property type="protein sequence ID" value="JAD83501.1"/>
    <property type="molecule type" value="Transcribed_RNA"/>
</dbReference>
<dbReference type="AlphaFoldDB" id="A0A0A9D6S3"/>
<reference evidence="1" key="2">
    <citation type="journal article" date="2015" name="Data Brief">
        <title>Shoot transcriptome of the giant reed, Arundo donax.</title>
        <authorList>
            <person name="Barrero R.A."/>
            <person name="Guerrero F.D."/>
            <person name="Moolhuijzen P."/>
            <person name="Goolsby J.A."/>
            <person name="Tidwell J."/>
            <person name="Bellgard S.E."/>
            <person name="Bellgard M.I."/>
        </authorList>
    </citation>
    <scope>NUCLEOTIDE SEQUENCE</scope>
    <source>
        <tissue evidence="1">Shoot tissue taken approximately 20 cm above the soil surface</tissue>
    </source>
</reference>